<dbReference type="SUPFAM" id="SSF51306">
    <property type="entry name" value="LexA/Signal peptidase"/>
    <property type="match status" value="1"/>
</dbReference>
<dbReference type="PANTHER" id="PTHR43390:SF1">
    <property type="entry name" value="CHLOROPLAST PROCESSING PEPTIDASE"/>
    <property type="match status" value="1"/>
</dbReference>
<dbReference type="GO" id="GO:0016020">
    <property type="term" value="C:membrane"/>
    <property type="evidence" value="ECO:0007669"/>
    <property type="project" value="UniProtKB-SubCell"/>
</dbReference>
<dbReference type="PROSITE" id="PS00761">
    <property type="entry name" value="SPASE_I_3"/>
    <property type="match status" value="1"/>
</dbReference>
<organism evidence="8 9">
    <name type="scientific">Muiribacterium halophilum</name>
    <dbReference type="NCBI Taxonomy" id="2053465"/>
    <lineage>
        <taxon>Bacteria</taxon>
        <taxon>Candidatus Muiribacteriota</taxon>
        <taxon>Candidatus Muiribacteriia</taxon>
        <taxon>Candidatus Muiribacteriales</taxon>
        <taxon>Candidatus Muiribacteriaceae</taxon>
        <taxon>Candidatus Muiribacterium</taxon>
    </lineage>
</organism>
<keyword evidence="6" id="KW-0645">Protease</keyword>
<comment type="caution">
    <text evidence="8">The sequence shown here is derived from an EMBL/GenBank/DDBJ whole genome shotgun (WGS) entry which is preliminary data.</text>
</comment>
<dbReference type="Pfam" id="PF10502">
    <property type="entry name" value="Peptidase_S26"/>
    <property type="match status" value="1"/>
</dbReference>
<dbReference type="EC" id="3.4.21.89" evidence="3 6"/>
<dbReference type="InterPro" id="IPR036286">
    <property type="entry name" value="LexA/Signal_pep-like_sf"/>
</dbReference>
<feature type="transmembrane region" description="Helical" evidence="6">
    <location>
        <begin position="12"/>
        <end position="35"/>
    </location>
</feature>
<dbReference type="InterPro" id="IPR000223">
    <property type="entry name" value="Pept_S26A_signal_pept_1"/>
</dbReference>
<accession>A0A2N5ZMU9</accession>
<comment type="catalytic activity">
    <reaction evidence="1 6">
        <text>Cleavage of hydrophobic, N-terminal signal or leader sequences from secreted and periplasmic proteins.</text>
        <dbReference type="EC" id="3.4.21.89"/>
    </reaction>
</comment>
<name>A0A2N5ZMU9_MUIH1</name>
<dbReference type="PRINTS" id="PR00727">
    <property type="entry name" value="LEADERPTASE"/>
</dbReference>
<evidence type="ECO:0000256" key="3">
    <source>
        <dbReference type="ARBA" id="ARBA00013208"/>
    </source>
</evidence>
<proteinExistence type="inferred from homology"/>
<evidence type="ECO:0000256" key="6">
    <source>
        <dbReference type="RuleBase" id="RU362042"/>
    </source>
</evidence>
<dbReference type="CDD" id="cd06530">
    <property type="entry name" value="S26_SPase_I"/>
    <property type="match status" value="1"/>
</dbReference>
<protein>
    <recommendedName>
        <fullName evidence="3 6">Signal peptidase I</fullName>
        <ecNumber evidence="3 6">3.4.21.89</ecNumber>
    </recommendedName>
</protein>
<feature type="active site" evidence="5">
    <location>
        <position position="79"/>
    </location>
</feature>
<keyword evidence="6" id="KW-0472">Membrane</keyword>
<dbReference type="NCBIfam" id="TIGR02227">
    <property type="entry name" value="sigpep_I_bact"/>
    <property type="match status" value="1"/>
</dbReference>
<dbReference type="Gene3D" id="2.10.109.10">
    <property type="entry name" value="Umud Fragment, subunit A"/>
    <property type="match status" value="1"/>
</dbReference>
<dbReference type="AlphaFoldDB" id="A0A2N5ZMU9"/>
<evidence type="ECO:0000259" key="7">
    <source>
        <dbReference type="Pfam" id="PF10502"/>
    </source>
</evidence>
<dbReference type="GO" id="GO:0004252">
    <property type="term" value="F:serine-type endopeptidase activity"/>
    <property type="evidence" value="ECO:0007669"/>
    <property type="project" value="InterPro"/>
</dbReference>
<evidence type="ECO:0000256" key="5">
    <source>
        <dbReference type="PIRSR" id="PIRSR600223-1"/>
    </source>
</evidence>
<comment type="similarity">
    <text evidence="2 6">Belongs to the peptidase S26 family.</text>
</comment>
<evidence type="ECO:0000256" key="1">
    <source>
        <dbReference type="ARBA" id="ARBA00000677"/>
    </source>
</evidence>
<evidence type="ECO:0000313" key="8">
    <source>
        <dbReference type="EMBL" id="PLX20018.1"/>
    </source>
</evidence>
<evidence type="ECO:0000256" key="2">
    <source>
        <dbReference type="ARBA" id="ARBA00009370"/>
    </source>
</evidence>
<dbReference type="PANTHER" id="PTHR43390">
    <property type="entry name" value="SIGNAL PEPTIDASE I"/>
    <property type="match status" value="1"/>
</dbReference>
<reference evidence="8 9" key="1">
    <citation type="submission" date="2017-11" db="EMBL/GenBank/DDBJ databases">
        <title>Genome-resolved metagenomics identifies genetic mobility, metabolic interactions, and unexpected diversity in perchlorate-reducing communities.</title>
        <authorList>
            <person name="Barnum T.P."/>
            <person name="Figueroa I.A."/>
            <person name="Carlstrom C.I."/>
            <person name="Lucas L.N."/>
            <person name="Engelbrektson A.L."/>
            <person name="Coates J.D."/>
        </authorList>
    </citation>
    <scope>NUCLEOTIDE SEQUENCE [LARGE SCALE GENOMIC DNA]</scope>
    <source>
        <strain evidence="8">BM706</strain>
    </source>
</reference>
<dbReference type="Proteomes" id="UP000234857">
    <property type="component" value="Unassembled WGS sequence"/>
</dbReference>
<dbReference type="EMBL" id="PKTG01000011">
    <property type="protein sequence ID" value="PLX20018.1"/>
    <property type="molecule type" value="Genomic_DNA"/>
</dbReference>
<dbReference type="PROSITE" id="PS00760">
    <property type="entry name" value="SPASE_I_2"/>
    <property type="match status" value="1"/>
</dbReference>
<dbReference type="InterPro" id="IPR019757">
    <property type="entry name" value="Pept_S26A_signal_pept_1_Lys-AS"/>
</dbReference>
<feature type="domain" description="Peptidase S26" evidence="7">
    <location>
        <begin position="9"/>
        <end position="165"/>
    </location>
</feature>
<keyword evidence="6" id="KW-0812">Transmembrane</keyword>
<dbReference type="GO" id="GO:0009003">
    <property type="term" value="F:signal peptidase activity"/>
    <property type="evidence" value="ECO:0007669"/>
    <property type="project" value="UniProtKB-EC"/>
</dbReference>
<dbReference type="InterPro" id="IPR019758">
    <property type="entry name" value="Pept_S26A_signal_pept_1_CS"/>
</dbReference>
<sequence length="177" mass="20811">MSDIRKITRDWSEILISSLVIVFIVKTFFFTTYLVPTSSMYPIVCPGEKIIVNKMKKDVKRGDVVAFYNPLQKKQRLLKRLIGLPGDRLEIKDHSLYVNGKLQKGYEKLEFLKIDPDDLSYKYCLSIPDNNYYFIGDNVQNSRDSRYWGFVNKNDIIGKAVLIYWPIIKMRKINGWK</sequence>
<feature type="active site" evidence="5">
    <location>
        <position position="39"/>
    </location>
</feature>
<dbReference type="InterPro" id="IPR019533">
    <property type="entry name" value="Peptidase_S26"/>
</dbReference>
<dbReference type="GO" id="GO:0006465">
    <property type="term" value="P:signal peptide processing"/>
    <property type="evidence" value="ECO:0007669"/>
    <property type="project" value="InterPro"/>
</dbReference>
<keyword evidence="6" id="KW-1133">Transmembrane helix</keyword>
<evidence type="ECO:0000256" key="4">
    <source>
        <dbReference type="ARBA" id="ARBA00022801"/>
    </source>
</evidence>
<gene>
    <name evidence="8" type="primary">lepB</name>
    <name evidence="8" type="ORF">C0601_00395</name>
</gene>
<keyword evidence="4 6" id="KW-0378">Hydrolase</keyword>
<comment type="subcellular location">
    <subcellularLocation>
        <location evidence="6">Membrane</location>
        <topology evidence="6">Single-pass type II membrane protein</topology>
    </subcellularLocation>
</comment>
<evidence type="ECO:0000313" key="9">
    <source>
        <dbReference type="Proteomes" id="UP000234857"/>
    </source>
</evidence>